<dbReference type="PANTHER" id="PTHR34396:SF25">
    <property type="entry name" value="BOUNDARY ELEMENT ASSOCIATED FACTOR"/>
    <property type="match status" value="1"/>
</dbReference>
<reference evidence="5" key="3">
    <citation type="submission" date="2022-06" db="UniProtKB">
        <authorList>
            <consortium name="EnsemblPlants"/>
        </authorList>
    </citation>
    <scope>IDENTIFICATION</scope>
</reference>
<dbReference type="GO" id="GO:0006357">
    <property type="term" value="P:regulation of transcription by RNA polymerase II"/>
    <property type="evidence" value="ECO:0007669"/>
    <property type="project" value="TreeGrafter"/>
</dbReference>
<reference evidence="5" key="2">
    <citation type="submission" date="2018-03" db="EMBL/GenBank/DDBJ databases">
        <title>The Triticum urartu genome reveals the dynamic nature of wheat genome evolution.</title>
        <authorList>
            <person name="Ling H."/>
            <person name="Ma B."/>
            <person name="Shi X."/>
            <person name="Liu H."/>
            <person name="Dong L."/>
            <person name="Sun H."/>
            <person name="Cao Y."/>
            <person name="Gao Q."/>
            <person name="Zheng S."/>
            <person name="Li Y."/>
            <person name="Yu Y."/>
            <person name="Du H."/>
            <person name="Qi M."/>
            <person name="Li Y."/>
            <person name="Yu H."/>
            <person name="Cui Y."/>
            <person name="Wang N."/>
            <person name="Chen C."/>
            <person name="Wu H."/>
            <person name="Zhao Y."/>
            <person name="Zhang J."/>
            <person name="Li Y."/>
            <person name="Zhou W."/>
            <person name="Zhang B."/>
            <person name="Hu W."/>
            <person name="Eijk M."/>
            <person name="Tang J."/>
            <person name="Witsenboer H."/>
            <person name="Zhao S."/>
            <person name="Li Z."/>
            <person name="Zhang A."/>
            <person name="Wang D."/>
            <person name="Liang C."/>
        </authorList>
    </citation>
    <scope>NUCLEOTIDE SEQUENCE [LARGE SCALE GENOMIC DNA]</scope>
    <source>
        <strain evidence="5">cv. G1812</strain>
    </source>
</reference>
<dbReference type="GO" id="GO:0008270">
    <property type="term" value="F:zinc ion binding"/>
    <property type="evidence" value="ECO:0007669"/>
    <property type="project" value="UniProtKB-KW"/>
</dbReference>
<dbReference type="GO" id="GO:0005634">
    <property type="term" value="C:nucleus"/>
    <property type="evidence" value="ECO:0007669"/>
    <property type="project" value="TreeGrafter"/>
</dbReference>
<dbReference type="EnsemblPlants" id="TuG1812G0100001028.01.T01">
    <property type="protein sequence ID" value="TuG1812G0100001028.01.T01.cds312188"/>
    <property type="gene ID" value="TuG1812G0100001028.01"/>
</dbReference>
<keyword evidence="1" id="KW-0479">Metal-binding</keyword>
<dbReference type="Pfam" id="PF02892">
    <property type="entry name" value="zf-BED"/>
    <property type="match status" value="1"/>
</dbReference>
<dbReference type="AlphaFoldDB" id="A0A8R7P4S9"/>
<keyword evidence="3" id="KW-0862">Zinc</keyword>
<dbReference type="PANTHER" id="PTHR34396">
    <property type="entry name" value="OS03G0264950 PROTEIN-RELATED"/>
    <property type="match status" value="1"/>
</dbReference>
<evidence type="ECO:0000313" key="5">
    <source>
        <dbReference type="EnsemblPlants" id="TuG1812G0100001028.01.T01.cds312188"/>
    </source>
</evidence>
<evidence type="ECO:0000259" key="4">
    <source>
        <dbReference type="Pfam" id="PF02892"/>
    </source>
</evidence>
<keyword evidence="2" id="KW-0863">Zinc-finger</keyword>
<evidence type="ECO:0000256" key="3">
    <source>
        <dbReference type="ARBA" id="ARBA00022833"/>
    </source>
</evidence>
<proteinExistence type="predicted"/>
<feature type="domain" description="BED-type" evidence="4">
    <location>
        <begin position="11"/>
        <end position="37"/>
    </location>
</feature>
<dbReference type="Proteomes" id="UP000015106">
    <property type="component" value="Chromosome 1"/>
</dbReference>
<dbReference type="InterPro" id="IPR053031">
    <property type="entry name" value="Cuticle_assoc_protein"/>
</dbReference>
<dbReference type="InterPro" id="IPR003656">
    <property type="entry name" value="Znf_BED"/>
</dbReference>
<sequence>MKKMRINGQWKAKCNYCHKELASGPRAGTKHLASHLKICTLKMLKMKGGKTLSQPSLRMNAKEDGNVFLESYTFDQEVARRELGNMLVLHEY</sequence>
<organism evidence="5 6">
    <name type="scientific">Triticum urartu</name>
    <name type="common">Red wild einkorn</name>
    <name type="synonym">Crithodium urartu</name>
    <dbReference type="NCBI Taxonomy" id="4572"/>
    <lineage>
        <taxon>Eukaryota</taxon>
        <taxon>Viridiplantae</taxon>
        <taxon>Streptophyta</taxon>
        <taxon>Embryophyta</taxon>
        <taxon>Tracheophyta</taxon>
        <taxon>Spermatophyta</taxon>
        <taxon>Magnoliopsida</taxon>
        <taxon>Liliopsida</taxon>
        <taxon>Poales</taxon>
        <taxon>Poaceae</taxon>
        <taxon>BOP clade</taxon>
        <taxon>Pooideae</taxon>
        <taxon>Triticodae</taxon>
        <taxon>Triticeae</taxon>
        <taxon>Triticinae</taxon>
        <taxon>Triticum</taxon>
    </lineage>
</organism>
<protein>
    <recommendedName>
        <fullName evidence="4">BED-type domain-containing protein</fullName>
    </recommendedName>
</protein>
<evidence type="ECO:0000313" key="6">
    <source>
        <dbReference type="Proteomes" id="UP000015106"/>
    </source>
</evidence>
<accession>A0A8R7P4S9</accession>
<keyword evidence="6" id="KW-1185">Reference proteome</keyword>
<evidence type="ECO:0000256" key="2">
    <source>
        <dbReference type="ARBA" id="ARBA00022771"/>
    </source>
</evidence>
<name>A0A8R7P4S9_TRIUA</name>
<dbReference type="GO" id="GO:1990837">
    <property type="term" value="F:sequence-specific double-stranded DNA binding"/>
    <property type="evidence" value="ECO:0007669"/>
    <property type="project" value="TreeGrafter"/>
</dbReference>
<reference evidence="6" key="1">
    <citation type="journal article" date="2013" name="Nature">
        <title>Draft genome of the wheat A-genome progenitor Triticum urartu.</title>
        <authorList>
            <person name="Ling H.Q."/>
            <person name="Zhao S."/>
            <person name="Liu D."/>
            <person name="Wang J."/>
            <person name="Sun H."/>
            <person name="Zhang C."/>
            <person name="Fan H."/>
            <person name="Li D."/>
            <person name="Dong L."/>
            <person name="Tao Y."/>
            <person name="Gao C."/>
            <person name="Wu H."/>
            <person name="Li Y."/>
            <person name="Cui Y."/>
            <person name="Guo X."/>
            <person name="Zheng S."/>
            <person name="Wang B."/>
            <person name="Yu K."/>
            <person name="Liang Q."/>
            <person name="Yang W."/>
            <person name="Lou X."/>
            <person name="Chen J."/>
            <person name="Feng M."/>
            <person name="Jian J."/>
            <person name="Zhang X."/>
            <person name="Luo G."/>
            <person name="Jiang Y."/>
            <person name="Liu J."/>
            <person name="Wang Z."/>
            <person name="Sha Y."/>
            <person name="Zhang B."/>
            <person name="Wu H."/>
            <person name="Tang D."/>
            <person name="Shen Q."/>
            <person name="Xue P."/>
            <person name="Zou S."/>
            <person name="Wang X."/>
            <person name="Liu X."/>
            <person name="Wang F."/>
            <person name="Yang Y."/>
            <person name="An X."/>
            <person name="Dong Z."/>
            <person name="Zhang K."/>
            <person name="Zhang X."/>
            <person name="Luo M.C."/>
            <person name="Dvorak J."/>
            <person name="Tong Y."/>
            <person name="Wang J."/>
            <person name="Yang H."/>
            <person name="Li Z."/>
            <person name="Wang D."/>
            <person name="Zhang A."/>
            <person name="Wang J."/>
        </authorList>
    </citation>
    <scope>NUCLEOTIDE SEQUENCE</scope>
    <source>
        <strain evidence="6">cv. G1812</strain>
    </source>
</reference>
<evidence type="ECO:0000256" key="1">
    <source>
        <dbReference type="ARBA" id="ARBA00022723"/>
    </source>
</evidence>
<dbReference type="Gramene" id="TuG1812G0100001028.01.T01">
    <property type="protein sequence ID" value="TuG1812G0100001028.01.T01.cds312188"/>
    <property type="gene ID" value="TuG1812G0100001028.01"/>
</dbReference>